<organism evidence="3 4">
    <name type="scientific">Hymenobacter mellowenesis</name>
    <dbReference type="NCBI Taxonomy" id="3063995"/>
    <lineage>
        <taxon>Bacteria</taxon>
        <taxon>Pseudomonadati</taxon>
        <taxon>Bacteroidota</taxon>
        <taxon>Cytophagia</taxon>
        <taxon>Cytophagales</taxon>
        <taxon>Hymenobacteraceae</taxon>
        <taxon>Hymenobacter</taxon>
    </lineage>
</organism>
<evidence type="ECO:0000259" key="1">
    <source>
        <dbReference type="Pfam" id="PF19915"/>
    </source>
</evidence>
<dbReference type="InterPro" id="IPR045553">
    <property type="entry name" value="bpX1"/>
</dbReference>
<feature type="domain" description="MoxR-vWA-beta-propeller ternary system" evidence="2">
    <location>
        <begin position="742"/>
        <end position="823"/>
    </location>
</feature>
<sequence length="824" mass="91204">MSEVDDDVKTVRELTPDYFRNPKDYFWRWVEKGRFVEWRDGDTVCYREELARVLRGLAEQGLPPLASVLLLLAACADTWPEPAGAAVEFKQLWQQMPAGPDAPSNAELERQMRHVLMFLDVVRALPTNLRTGQPKLHLFREVFNAQAPQIGAELASALLDEWESGRSDVALHFSRGQITRREHLNEMAALAQVLNRFPTTESLALHLRTGLDQLPAPLPLPEPAPPASASPTQPLDLLEQLAQDPRTAGLARLAQHLGAALRIPMHAQGASDRPLGGVSDVTNRGNFDRLLLSELAHDDLSLMARLVNNEALYLRREEPPRQDARPRFILLDTTLRMWGVPRVFALAAALAWARHSGQARPPVPVAAVALGGQAFSTLDLESFEGVVAALELLDVGPHGGVALQAFARVAQTQAAADNLLITHAQLLHQPEFAQALAEAKSSLHFLLTVDRSGEWQLYEYQNGHRVPLSAARHDLEELLFKANRMRQPLPLQAPLAGPAFLQQVPVPLYLPVTALRASIKNTFYAKAIGVLSVVDRQRVLFWPSKDTGARELLPVIESGIYYFGSNDVDTVYVLVSGRRLLRIYAFVTVAAEAEMIDLAAEVGQPSEALPTVFKDGCFYVKWAEGTLVFNCRSWEIQSRRNSIFPAHAATTFRPDFGHIKRHINNGYNVLRRVTQLGFVANGQALVIEGHLLVLASNPNKLSHELTLLSRNVSSNREDDIRGLVSVDPKGFPLTANEELLFRRFTWHEGSEAILDPRGLLHLRSADASVPEITLVLVLGQPTAAWASDGTVCGSAYFTGPHPARQLSVLEFNQNYLQRFIAQLG</sequence>
<reference evidence="3" key="1">
    <citation type="submission" date="2023-07" db="EMBL/GenBank/DDBJ databases">
        <authorList>
            <person name="Kim M.K."/>
        </authorList>
    </citation>
    <scope>NUCLEOTIDE SEQUENCE</scope>
    <source>
        <strain evidence="3">M29</strain>
    </source>
</reference>
<dbReference type="Proteomes" id="UP001167796">
    <property type="component" value="Unassembled WGS sequence"/>
</dbReference>
<dbReference type="Pfam" id="PF19915">
    <property type="entry name" value="bpX0"/>
    <property type="match status" value="1"/>
</dbReference>
<dbReference type="Pfam" id="PF19917">
    <property type="entry name" value="bpX1"/>
    <property type="match status" value="1"/>
</dbReference>
<proteinExistence type="predicted"/>
<evidence type="ECO:0000313" key="3">
    <source>
        <dbReference type="EMBL" id="MDO7847298.1"/>
    </source>
</evidence>
<accession>A0ABT9ABT2</accession>
<evidence type="ECO:0000313" key="4">
    <source>
        <dbReference type="Proteomes" id="UP001167796"/>
    </source>
</evidence>
<dbReference type="InterPro" id="IPR045554">
    <property type="entry name" value="bpX0"/>
</dbReference>
<keyword evidence="4" id="KW-1185">Reference proteome</keyword>
<feature type="domain" description="MoxR-vWA-beta-propeller ternary system" evidence="1">
    <location>
        <begin position="41"/>
        <end position="204"/>
    </location>
</feature>
<evidence type="ECO:0000259" key="2">
    <source>
        <dbReference type="Pfam" id="PF19917"/>
    </source>
</evidence>
<dbReference type="RefSeq" id="WP_305011975.1">
    <property type="nucleotide sequence ID" value="NZ_JAUQSX010000006.1"/>
</dbReference>
<protein>
    <submittedName>
        <fullName evidence="3">Uncharacterized protein</fullName>
    </submittedName>
</protein>
<gene>
    <name evidence="3" type="ORF">Q5H92_13075</name>
</gene>
<comment type="caution">
    <text evidence="3">The sequence shown here is derived from an EMBL/GenBank/DDBJ whole genome shotgun (WGS) entry which is preliminary data.</text>
</comment>
<dbReference type="EMBL" id="JAUQSX010000006">
    <property type="protein sequence ID" value="MDO7847298.1"/>
    <property type="molecule type" value="Genomic_DNA"/>
</dbReference>
<name>A0ABT9ABT2_9BACT</name>